<dbReference type="Proteomes" id="UP000184447">
    <property type="component" value="Unassembled WGS sequence"/>
</dbReference>
<keyword evidence="1" id="KW-1133">Transmembrane helix</keyword>
<dbReference type="EMBL" id="FQXM01000003">
    <property type="protein sequence ID" value="SHH27813.1"/>
    <property type="molecule type" value="Genomic_DNA"/>
</dbReference>
<dbReference type="AlphaFoldDB" id="A0A1M5RPM7"/>
<sequence>MKKIPIKVKKFLIILYLITFFLLGIFIKSDYLIVKIIDFKPFLFFVFLVFLTESLTVVYKDISISTSFAIMVATYVLFGGFNAIIIITIGFVFRVVKKGEKEFTHALNTPLYGTIANCCMLINPIMLGNWVYILMGEIISNSSIIWETYRILLFGIIFFLANTVLMAILVSSYSGKKFIYIFLNNLKIMLLNTIALIPFGILIAVIFETFGYLGVLLMLCPTIFARYTYSLFIQTKDQSIQLVNTLSKSLEAKDEYTEGHSQRVAEIATEIARELKYSEWKIEEIRLAALLHDIGKIGITDNILLKPGRLEDEEFDLIKTHPEIGYNILKDVKITKGIIDIVRFHHERYDGEGYPLKKSHKELSFEVFIVQLADAIDAMATDRPYRKALSEEKIIKEITFNSGKQFHPEVVKAYISVMDKRSNISTMIGNELERC</sequence>
<feature type="transmembrane region" description="Helical" evidence="1">
    <location>
        <begin position="68"/>
        <end position="93"/>
    </location>
</feature>
<feature type="transmembrane region" description="Helical" evidence="1">
    <location>
        <begin position="113"/>
        <end position="139"/>
    </location>
</feature>
<dbReference type="NCBIfam" id="TIGR00277">
    <property type="entry name" value="HDIG"/>
    <property type="match status" value="1"/>
</dbReference>
<dbReference type="PANTHER" id="PTHR43155:SF2">
    <property type="entry name" value="CYCLIC DI-GMP PHOSPHODIESTERASE PA4108"/>
    <property type="match status" value="1"/>
</dbReference>
<evidence type="ECO:0000313" key="4">
    <source>
        <dbReference type="EMBL" id="SHH27813.1"/>
    </source>
</evidence>
<evidence type="ECO:0000256" key="1">
    <source>
        <dbReference type="SAM" id="Phobius"/>
    </source>
</evidence>
<gene>
    <name evidence="4" type="ORF">SAMN02745207_00630</name>
</gene>
<dbReference type="CDD" id="cd00077">
    <property type="entry name" value="HDc"/>
    <property type="match status" value="1"/>
</dbReference>
<dbReference type="InterPro" id="IPR006675">
    <property type="entry name" value="HDIG_dom"/>
</dbReference>
<dbReference type="InterPro" id="IPR006674">
    <property type="entry name" value="HD_domain"/>
</dbReference>
<evidence type="ECO:0000259" key="2">
    <source>
        <dbReference type="PROSITE" id="PS51831"/>
    </source>
</evidence>
<keyword evidence="1" id="KW-0812">Transmembrane</keyword>
<accession>A0A1M5RPM7</accession>
<feature type="domain" description="HD" evidence="2">
    <location>
        <begin position="257"/>
        <end position="379"/>
    </location>
</feature>
<evidence type="ECO:0000313" key="5">
    <source>
        <dbReference type="Proteomes" id="UP000184447"/>
    </source>
</evidence>
<dbReference type="InterPro" id="IPR003607">
    <property type="entry name" value="HD/PDEase_dom"/>
</dbReference>
<reference evidence="4 5" key="1">
    <citation type="submission" date="2016-11" db="EMBL/GenBank/DDBJ databases">
        <authorList>
            <person name="Jaros S."/>
            <person name="Januszkiewicz K."/>
            <person name="Wedrychowicz H."/>
        </authorList>
    </citation>
    <scope>NUCLEOTIDE SEQUENCE [LARGE SCALE GENOMIC DNA]</scope>
    <source>
        <strain evidence="4 5">DSM 8605</strain>
    </source>
</reference>
<dbReference type="Gene3D" id="1.10.3210.10">
    <property type="entry name" value="Hypothetical protein af1432"/>
    <property type="match status" value="1"/>
</dbReference>
<evidence type="ECO:0000259" key="3">
    <source>
        <dbReference type="PROSITE" id="PS51832"/>
    </source>
</evidence>
<feature type="domain" description="HD-GYP" evidence="3">
    <location>
        <begin position="235"/>
        <end position="430"/>
    </location>
</feature>
<dbReference type="SUPFAM" id="SSF109604">
    <property type="entry name" value="HD-domain/PDEase-like"/>
    <property type="match status" value="1"/>
</dbReference>
<feature type="transmembrane region" description="Helical" evidence="1">
    <location>
        <begin position="151"/>
        <end position="174"/>
    </location>
</feature>
<dbReference type="STRING" id="1121316.SAMN02745207_00630"/>
<dbReference type="OrthoDB" id="9804747at2"/>
<name>A0A1M5RPM7_9CLOT</name>
<organism evidence="4 5">
    <name type="scientific">Clostridium grantii DSM 8605</name>
    <dbReference type="NCBI Taxonomy" id="1121316"/>
    <lineage>
        <taxon>Bacteria</taxon>
        <taxon>Bacillati</taxon>
        <taxon>Bacillota</taxon>
        <taxon>Clostridia</taxon>
        <taxon>Eubacteriales</taxon>
        <taxon>Clostridiaceae</taxon>
        <taxon>Clostridium</taxon>
    </lineage>
</organism>
<feature type="transmembrane region" description="Helical" evidence="1">
    <location>
        <begin position="194"/>
        <end position="219"/>
    </location>
</feature>
<dbReference type="PROSITE" id="PS51831">
    <property type="entry name" value="HD"/>
    <property type="match status" value="1"/>
</dbReference>
<keyword evidence="1" id="KW-0472">Membrane</keyword>
<dbReference type="InterPro" id="IPR037522">
    <property type="entry name" value="HD_GYP_dom"/>
</dbReference>
<dbReference type="RefSeq" id="WP_073336916.1">
    <property type="nucleotide sequence ID" value="NZ_FQXM01000003.1"/>
</dbReference>
<protein>
    <submittedName>
        <fullName evidence="4">HDIG domain-containing protein</fullName>
    </submittedName>
</protein>
<dbReference type="Pfam" id="PF13487">
    <property type="entry name" value="HD_5"/>
    <property type="match status" value="1"/>
</dbReference>
<feature type="transmembrane region" description="Helical" evidence="1">
    <location>
        <begin position="12"/>
        <end position="33"/>
    </location>
</feature>
<dbReference type="SMART" id="SM00471">
    <property type="entry name" value="HDc"/>
    <property type="match status" value="1"/>
</dbReference>
<dbReference type="PANTHER" id="PTHR43155">
    <property type="entry name" value="CYCLIC DI-GMP PHOSPHODIESTERASE PA4108-RELATED"/>
    <property type="match status" value="1"/>
</dbReference>
<dbReference type="PROSITE" id="PS51832">
    <property type="entry name" value="HD_GYP"/>
    <property type="match status" value="1"/>
</dbReference>
<keyword evidence="5" id="KW-1185">Reference proteome</keyword>
<proteinExistence type="predicted"/>